<evidence type="ECO:0000313" key="4">
    <source>
        <dbReference type="Proteomes" id="UP000078046"/>
    </source>
</evidence>
<sequence>MNFCKNDYGLSSCPDRIKSLNERLNLYAENKSPSGRNNSASEIESLKNLNVANQIKLKNQYQIQFDNLGNKLRELQITVRRQSNELEKKNEIIVNLENTLAEEQRINVRNRETVETIKAKLLRKDYDIQQYHTELEDKKLDFDRLIRQLKQISDRDNASQNECNRLKNQVQQLQQDLNNEREKLKNEKSNNSYNLMDADAKLKNALNVIKDLEMKTNNKSNPDSNNDGTLEKMRRQHLAQLENLKNKTTGHLEKTRSEMQKLLDLENRSNKSVLAENDNLNEKLSNLVRHVHQLEAEIQSLTDSNNDLSNALNAERERGSRKEADLKNIIKELNDQTSNSLERCVNGAEKHAVITGEIEKYASILDKIENKRSPFQERPRTGECRRNTPRSTPISPECNSKFFNPRENCPKIDISGRIKNLKPNYEIPLTTYQYSFNDLSSPSFSTYARGK</sequence>
<name>A0A177B695_9BILA</name>
<evidence type="ECO:0000313" key="3">
    <source>
        <dbReference type="EMBL" id="OAF68934.1"/>
    </source>
</evidence>
<keyword evidence="1" id="KW-0175">Coiled coil</keyword>
<dbReference type="EMBL" id="LWCA01000361">
    <property type="protein sequence ID" value="OAF68934.1"/>
    <property type="molecule type" value="Genomic_DNA"/>
</dbReference>
<evidence type="ECO:0000256" key="2">
    <source>
        <dbReference type="SAM" id="MobiDB-lite"/>
    </source>
</evidence>
<feature type="coiled-coil region" evidence="1">
    <location>
        <begin position="58"/>
        <end position="336"/>
    </location>
</feature>
<dbReference type="AlphaFoldDB" id="A0A177B695"/>
<proteinExistence type="predicted"/>
<organism evidence="3 4">
    <name type="scientific">Intoshia linei</name>
    <dbReference type="NCBI Taxonomy" id="1819745"/>
    <lineage>
        <taxon>Eukaryota</taxon>
        <taxon>Metazoa</taxon>
        <taxon>Spiralia</taxon>
        <taxon>Lophotrochozoa</taxon>
        <taxon>Mesozoa</taxon>
        <taxon>Orthonectida</taxon>
        <taxon>Rhopaluridae</taxon>
        <taxon>Intoshia</taxon>
    </lineage>
</organism>
<reference evidence="3 4" key="1">
    <citation type="submission" date="2016-04" db="EMBL/GenBank/DDBJ databases">
        <title>The genome of Intoshia linei affirms orthonectids as highly simplified spiralians.</title>
        <authorList>
            <person name="Mikhailov K.V."/>
            <person name="Slusarev G.S."/>
            <person name="Nikitin M.A."/>
            <person name="Logacheva M.D."/>
            <person name="Penin A."/>
            <person name="Aleoshin V."/>
            <person name="Panchin Y.V."/>
        </authorList>
    </citation>
    <scope>NUCLEOTIDE SEQUENCE [LARGE SCALE GENOMIC DNA]</scope>
    <source>
        <strain evidence="3">Intl2013</strain>
        <tissue evidence="3">Whole animal</tissue>
    </source>
</reference>
<dbReference type="Proteomes" id="UP000078046">
    <property type="component" value="Unassembled WGS sequence"/>
</dbReference>
<protein>
    <submittedName>
        <fullName evidence="3">Uncharacterized protein</fullName>
    </submittedName>
</protein>
<accession>A0A177B695</accession>
<keyword evidence="4" id="KW-1185">Reference proteome</keyword>
<comment type="caution">
    <text evidence="3">The sequence shown here is derived from an EMBL/GenBank/DDBJ whole genome shotgun (WGS) entry which is preliminary data.</text>
</comment>
<gene>
    <name evidence="3" type="ORF">A3Q56_03314</name>
</gene>
<feature type="compositionally biased region" description="Polar residues" evidence="2">
    <location>
        <begin position="389"/>
        <end position="399"/>
    </location>
</feature>
<feature type="region of interest" description="Disordered" evidence="2">
    <location>
        <begin position="372"/>
        <end position="399"/>
    </location>
</feature>
<evidence type="ECO:0000256" key="1">
    <source>
        <dbReference type="SAM" id="Coils"/>
    </source>
</evidence>
<feature type="compositionally biased region" description="Basic and acidic residues" evidence="2">
    <location>
        <begin position="372"/>
        <end position="386"/>
    </location>
</feature>